<keyword evidence="2" id="KW-0539">Nucleus</keyword>
<dbReference type="Pfam" id="PF00808">
    <property type="entry name" value="CBFD_NFYB_HMF"/>
    <property type="match status" value="1"/>
</dbReference>
<dbReference type="AlphaFoldDB" id="A0A4R0R7P4"/>
<dbReference type="InterPro" id="IPR050568">
    <property type="entry name" value="Transcr_DNA_Rep_Reg"/>
</dbReference>
<dbReference type="EMBL" id="RWJN01000282">
    <property type="protein sequence ID" value="TCD63680.1"/>
    <property type="molecule type" value="Genomic_DNA"/>
</dbReference>
<evidence type="ECO:0000256" key="3">
    <source>
        <dbReference type="SAM" id="MobiDB-lite"/>
    </source>
</evidence>
<evidence type="ECO:0000259" key="4">
    <source>
        <dbReference type="Pfam" id="PF00808"/>
    </source>
</evidence>
<dbReference type="GO" id="GO:0008623">
    <property type="term" value="C:CHRAC"/>
    <property type="evidence" value="ECO:0007669"/>
    <property type="project" value="TreeGrafter"/>
</dbReference>
<dbReference type="InterPro" id="IPR009072">
    <property type="entry name" value="Histone-fold"/>
</dbReference>
<feature type="compositionally biased region" description="Low complexity" evidence="3">
    <location>
        <begin position="47"/>
        <end position="64"/>
    </location>
</feature>
<dbReference type="GO" id="GO:0046982">
    <property type="term" value="F:protein heterodimerization activity"/>
    <property type="evidence" value="ECO:0007669"/>
    <property type="project" value="InterPro"/>
</dbReference>
<dbReference type="SUPFAM" id="SSF47113">
    <property type="entry name" value="Histone-fold"/>
    <property type="match status" value="1"/>
</dbReference>
<dbReference type="PANTHER" id="PTHR10252">
    <property type="entry name" value="HISTONE-LIKE TRANSCRIPTION FACTOR CCAAT-RELATED"/>
    <property type="match status" value="1"/>
</dbReference>
<organism evidence="5 6">
    <name type="scientific">Steccherinum ochraceum</name>
    <dbReference type="NCBI Taxonomy" id="92696"/>
    <lineage>
        <taxon>Eukaryota</taxon>
        <taxon>Fungi</taxon>
        <taxon>Dikarya</taxon>
        <taxon>Basidiomycota</taxon>
        <taxon>Agaricomycotina</taxon>
        <taxon>Agaricomycetes</taxon>
        <taxon>Polyporales</taxon>
        <taxon>Steccherinaceae</taxon>
        <taxon>Steccherinum</taxon>
    </lineage>
</organism>
<dbReference type="PANTHER" id="PTHR10252:SF54">
    <property type="entry name" value="CHROMATIN ACCESSIBILITY COMPLEX PROTEIN 1"/>
    <property type="match status" value="1"/>
</dbReference>
<feature type="compositionally biased region" description="Low complexity" evidence="3">
    <location>
        <begin position="193"/>
        <end position="205"/>
    </location>
</feature>
<feature type="region of interest" description="Disordered" evidence="3">
    <location>
        <begin position="379"/>
        <end position="401"/>
    </location>
</feature>
<name>A0A4R0R7P4_9APHY</name>
<comment type="subcellular location">
    <subcellularLocation>
        <location evidence="1">Nucleus</location>
    </subcellularLocation>
</comment>
<dbReference type="Proteomes" id="UP000292702">
    <property type="component" value="Unassembled WGS sequence"/>
</dbReference>
<reference evidence="5 6" key="1">
    <citation type="submission" date="2018-11" db="EMBL/GenBank/DDBJ databases">
        <title>Genome assembly of Steccherinum ochraceum LE-BIN_3174, the white-rot fungus of the Steccherinaceae family (The Residual Polyporoid clade, Polyporales, Basidiomycota).</title>
        <authorList>
            <person name="Fedorova T.V."/>
            <person name="Glazunova O.A."/>
            <person name="Landesman E.O."/>
            <person name="Moiseenko K.V."/>
            <person name="Psurtseva N.V."/>
            <person name="Savinova O.S."/>
            <person name="Shakhova N.V."/>
            <person name="Tyazhelova T.V."/>
            <person name="Vasina D.V."/>
        </authorList>
    </citation>
    <scope>NUCLEOTIDE SEQUENCE [LARGE SCALE GENOMIC DNA]</scope>
    <source>
        <strain evidence="5 6">LE-BIN_3174</strain>
    </source>
</reference>
<feature type="compositionally biased region" description="Polar residues" evidence="3">
    <location>
        <begin position="294"/>
        <end position="305"/>
    </location>
</feature>
<feature type="compositionally biased region" description="Acidic residues" evidence="3">
    <location>
        <begin position="24"/>
        <end position="42"/>
    </location>
</feature>
<accession>A0A4R0R7P4</accession>
<evidence type="ECO:0000313" key="6">
    <source>
        <dbReference type="Proteomes" id="UP000292702"/>
    </source>
</evidence>
<dbReference type="STRING" id="92696.A0A4R0R7P4"/>
<dbReference type="GO" id="GO:0006261">
    <property type="term" value="P:DNA-templated DNA replication"/>
    <property type="evidence" value="ECO:0007669"/>
    <property type="project" value="TreeGrafter"/>
</dbReference>
<evidence type="ECO:0000256" key="2">
    <source>
        <dbReference type="ARBA" id="ARBA00023242"/>
    </source>
</evidence>
<protein>
    <recommendedName>
        <fullName evidence="4">Transcription factor CBF/NF-Y/archaeal histone domain-containing protein</fullName>
    </recommendedName>
</protein>
<feature type="region of interest" description="Disordered" evidence="3">
    <location>
        <begin position="1"/>
        <end position="73"/>
    </location>
</feature>
<feature type="domain" description="Transcription factor CBF/NF-Y/archaeal histone" evidence="4">
    <location>
        <begin position="82"/>
        <end position="143"/>
    </location>
</feature>
<keyword evidence="6" id="KW-1185">Reference proteome</keyword>
<dbReference type="Gene3D" id="1.10.20.10">
    <property type="entry name" value="Histone, subunit A"/>
    <property type="match status" value="1"/>
</dbReference>
<evidence type="ECO:0000256" key="1">
    <source>
        <dbReference type="ARBA" id="ARBA00004123"/>
    </source>
</evidence>
<dbReference type="InterPro" id="IPR003958">
    <property type="entry name" value="CBFA_NFYB_domain"/>
</dbReference>
<proteinExistence type="predicted"/>
<sequence length="401" mass="43406">MDFLHPGITQPTFRSLSSSASVESEMDDEEVDQLDSDTEDELPPPAAQQAASSASSAAPAAKPPAKTRPKVPVERVPGKSMIPLSRIESLLEADGEDSFMSKEAVFILAAATEEFVKRLMGAGHRAAQANRRAMVNYRDVATATHQHQEFKFLQDTVPQPISLAEALQRRAAKEKEILEEPAVISAIPSVAPSIAASDSPSATPDILPPSRSRGRGKQQAQAHANGEANGESASTASEPAKRSRRSRKKQSDEQVSAPGPVKEPPPPTHSHRTRRSSRSQRAVDLVEFVESHPSHTNGHSASTNGRSASHRSSRSSSEWGTSMPPPPQTAEPMNVDDYDEREPYPPSAEYQREEVWPPAGHFTGPASGYLEDHRVMFNGRNGMGGGNPGRTIYNTLRPPNR</sequence>
<evidence type="ECO:0000313" key="5">
    <source>
        <dbReference type="EMBL" id="TCD63680.1"/>
    </source>
</evidence>
<feature type="compositionally biased region" description="Basic residues" evidence="3">
    <location>
        <begin position="269"/>
        <end position="278"/>
    </location>
</feature>
<feature type="region of interest" description="Disordered" evidence="3">
    <location>
        <begin position="193"/>
        <end position="359"/>
    </location>
</feature>
<comment type="caution">
    <text evidence="5">The sequence shown here is derived from an EMBL/GenBank/DDBJ whole genome shotgun (WGS) entry which is preliminary data.</text>
</comment>
<gene>
    <name evidence="5" type="ORF">EIP91_005124</name>
</gene>
<dbReference type="OrthoDB" id="636685at2759"/>